<protein>
    <submittedName>
        <fullName evidence="1">Uncharacterized protein</fullName>
    </submittedName>
</protein>
<dbReference type="EMBL" id="CP016379">
    <property type="protein sequence ID" value="AZR72659.1"/>
    <property type="molecule type" value="Genomic_DNA"/>
</dbReference>
<dbReference type="KEGG" id="aft:BBF96_04200"/>
<dbReference type="AlphaFoldDB" id="A0A3Q9HR14"/>
<accession>A0A3Q9HR14</accession>
<dbReference type="Proteomes" id="UP000267250">
    <property type="component" value="Chromosome"/>
</dbReference>
<proteinExistence type="predicted"/>
<name>A0A3Q9HR14_9FIRM</name>
<sequence>MQYITDEIREKYLEFKSRYRELVTMGEEFIQEGIFKDWKLEKYIQLKDELVYFLYRYFPQIYSKHFTNEPQLPKISIWYYILSRVLWIPEKYLNGIWWPKYGHKIENYMRFYSEKLAEAISEIESLD</sequence>
<keyword evidence="2" id="KW-1185">Reference proteome</keyword>
<gene>
    <name evidence="1" type="ORF">BBF96_04200</name>
</gene>
<evidence type="ECO:0000313" key="1">
    <source>
        <dbReference type="EMBL" id="AZR72659.1"/>
    </source>
</evidence>
<organism evidence="1 2">
    <name type="scientific">Anoxybacter fermentans</name>
    <dbReference type="NCBI Taxonomy" id="1323375"/>
    <lineage>
        <taxon>Bacteria</taxon>
        <taxon>Bacillati</taxon>
        <taxon>Bacillota</taxon>
        <taxon>Clostridia</taxon>
        <taxon>Halanaerobiales</taxon>
        <taxon>Anoxybacter</taxon>
    </lineage>
</organism>
<evidence type="ECO:0000313" key="2">
    <source>
        <dbReference type="Proteomes" id="UP000267250"/>
    </source>
</evidence>
<dbReference type="RefSeq" id="WP_127015989.1">
    <property type="nucleotide sequence ID" value="NZ_CP016379.1"/>
</dbReference>
<reference evidence="1 2" key="1">
    <citation type="submission" date="2016-07" db="EMBL/GenBank/DDBJ databases">
        <title>Genome and transcriptome analysis of iron-reducing fermentative bacteria Anoxybacter fermentans.</title>
        <authorList>
            <person name="Zeng X."/>
            <person name="Shao Z."/>
        </authorList>
    </citation>
    <scope>NUCLEOTIDE SEQUENCE [LARGE SCALE GENOMIC DNA]</scope>
    <source>
        <strain evidence="1 2">DY22613</strain>
    </source>
</reference>